<dbReference type="AlphaFoldDB" id="A0A8J6NR50"/>
<dbReference type="InterPro" id="IPR007711">
    <property type="entry name" value="HigB-1"/>
</dbReference>
<dbReference type="PANTHER" id="PTHR40266">
    <property type="entry name" value="TOXIN HIGB-1"/>
    <property type="match status" value="1"/>
</dbReference>
<name>A0A8J6NR50_9BACT</name>
<sequence length="92" mass="10684">MIKSFRHKGLKKLYDTGSQKGINSAHFKRLQLILARLDASLSPQDMNLPGLNLHPLKGQYEAFWSVSVSGNWRLIFRFEDNNAFDVDYLDYH</sequence>
<dbReference type="SUPFAM" id="SSF143011">
    <property type="entry name" value="RelE-like"/>
    <property type="match status" value="1"/>
</dbReference>
<dbReference type="Pfam" id="PF05015">
    <property type="entry name" value="HigB-like_toxin"/>
    <property type="match status" value="1"/>
</dbReference>
<gene>
    <name evidence="1" type="ORF">H8D96_00590</name>
</gene>
<dbReference type="Proteomes" id="UP000605201">
    <property type="component" value="Unassembled WGS sequence"/>
</dbReference>
<reference evidence="1 2" key="1">
    <citation type="submission" date="2020-08" db="EMBL/GenBank/DDBJ databases">
        <title>Bridging the membrane lipid divide: bacteria of the FCB group superphylum have the potential to synthesize archaeal ether lipids.</title>
        <authorList>
            <person name="Villanueva L."/>
            <person name="Von Meijenfeldt F.A.B."/>
            <person name="Westbye A.B."/>
            <person name="Yadav S."/>
            <person name="Hopmans E.C."/>
            <person name="Dutilh B.E."/>
            <person name="Sinninghe Damste J.S."/>
        </authorList>
    </citation>
    <scope>NUCLEOTIDE SEQUENCE [LARGE SCALE GENOMIC DNA]</scope>
    <source>
        <strain evidence="1">NIOZ-UU17</strain>
    </source>
</reference>
<evidence type="ECO:0000313" key="1">
    <source>
        <dbReference type="EMBL" id="MBC8430393.1"/>
    </source>
</evidence>
<dbReference type="PANTHER" id="PTHR40266:SF2">
    <property type="entry name" value="TOXIN HIGB-1"/>
    <property type="match status" value="1"/>
</dbReference>
<dbReference type="InterPro" id="IPR035093">
    <property type="entry name" value="RelE/ParE_toxin_dom_sf"/>
</dbReference>
<organism evidence="1 2">
    <name type="scientific">Candidatus Desulfatibia vada</name>
    <dbReference type="NCBI Taxonomy" id="2841696"/>
    <lineage>
        <taxon>Bacteria</taxon>
        <taxon>Pseudomonadati</taxon>
        <taxon>Thermodesulfobacteriota</taxon>
        <taxon>Desulfobacteria</taxon>
        <taxon>Desulfobacterales</taxon>
        <taxon>Desulfobacterales incertae sedis</taxon>
        <taxon>Candidatus Desulfatibia</taxon>
    </lineage>
</organism>
<protein>
    <submittedName>
        <fullName evidence="1">Type II toxin-antitoxin system RelE/ParE family toxin</fullName>
    </submittedName>
</protein>
<dbReference type="Gene3D" id="3.30.2310.20">
    <property type="entry name" value="RelE-like"/>
    <property type="match status" value="1"/>
</dbReference>
<dbReference type="EMBL" id="JACNIG010000035">
    <property type="protein sequence ID" value="MBC8430393.1"/>
    <property type="molecule type" value="Genomic_DNA"/>
</dbReference>
<accession>A0A8J6NR50</accession>
<comment type="caution">
    <text evidence="1">The sequence shown here is derived from an EMBL/GenBank/DDBJ whole genome shotgun (WGS) entry which is preliminary data.</text>
</comment>
<proteinExistence type="predicted"/>
<evidence type="ECO:0000313" key="2">
    <source>
        <dbReference type="Proteomes" id="UP000605201"/>
    </source>
</evidence>